<evidence type="ECO:0000313" key="1">
    <source>
        <dbReference type="EMBL" id="QDU60761.1"/>
    </source>
</evidence>
<dbReference type="AlphaFoldDB" id="A0A518B1B0"/>
<keyword evidence="2" id="KW-1185">Reference proteome</keyword>
<dbReference type="RefSeq" id="WP_145257111.1">
    <property type="nucleotide sequence ID" value="NZ_CP036279.1"/>
</dbReference>
<reference evidence="1 2" key="1">
    <citation type="submission" date="2019-02" db="EMBL/GenBank/DDBJ databases">
        <title>Deep-cultivation of Planctomycetes and their phenomic and genomic characterization uncovers novel biology.</title>
        <authorList>
            <person name="Wiegand S."/>
            <person name="Jogler M."/>
            <person name="Boedeker C."/>
            <person name="Pinto D."/>
            <person name="Vollmers J."/>
            <person name="Rivas-Marin E."/>
            <person name="Kohn T."/>
            <person name="Peeters S.H."/>
            <person name="Heuer A."/>
            <person name="Rast P."/>
            <person name="Oberbeckmann S."/>
            <person name="Bunk B."/>
            <person name="Jeske O."/>
            <person name="Meyerdierks A."/>
            <person name="Storesund J.E."/>
            <person name="Kallscheuer N."/>
            <person name="Luecker S."/>
            <person name="Lage O.M."/>
            <person name="Pohl T."/>
            <person name="Merkel B.J."/>
            <person name="Hornburger P."/>
            <person name="Mueller R.-W."/>
            <person name="Bruemmer F."/>
            <person name="Labrenz M."/>
            <person name="Spormann A.M."/>
            <person name="Op den Camp H."/>
            <person name="Overmann J."/>
            <person name="Amann R."/>
            <person name="Jetten M.S.M."/>
            <person name="Mascher T."/>
            <person name="Medema M.H."/>
            <person name="Devos D.P."/>
            <person name="Kaster A.-K."/>
            <person name="Ovreas L."/>
            <person name="Rohde M."/>
            <person name="Galperin M.Y."/>
            <person name="Jogler C."/>
        </authorList>
    </citation>
    <scope>NUCLEOTIDE SEQUENCE [LARGE SCALE GENOMIC DNA]</scope>
    <source>
        <strain evidence="1 2">Pan216</strain>
    </source>
</reference>
<protein>
    <submittedName>
        <fullName evidence="1">Uncharacterized protein</fullName>
    </submittedName>
</protein>
<accession>A0A518B1B0</accession>
<dbReference type="Proteomes" id="UP000317093">
    <property type="component" value="Chromosome"/>
</dbReference>
<dbReference type="EMBL" id="CP036279">
    <property type="protein sequence ID" value="QDU60761.1"/>
    <property type="molecule type" value="Genomic_DNA"/>
</dbReference>
<name>A0A518B1B0_9BACT</name>
<proteinExistence type="predicted"/>
<gene>
    <name evidence="1" type="ORF">Pan216_16120</name>
</gene>
<dbReference type="KEGG" id="knv:Pan216_16120"/>
<sequence length="124" mass="13921">MRSRDDLRRDIESVRARHEGLRCAADWKVRIADAILANWSDPLELIESAVESGAIARKLAEHCVLVVFTASLVLEHDDPKRLSESYEANLRPLVAKTDGLAAEHMRQSELLQELVGREARKAHG</sequence>
<organism evidence="1 2">
    <name type="scientific">Kolteria novifilia</name>
    <dbReference type="NCBI Taxonomy" id="2527975"/>
    <lineage>
        <taxon>Bacteria</taxon>
        <taxon>Pseudomonadati</taxon>
        <taxon>Planctomycetota</taxon>
        <taxon>Planctomycetia</taxon>
        <taxon>Kolteriales</taxon>
        <taxon>Kolteriaceae</taxon>
        <taxon>Kolteria</taxon>
    </lineage>
</organism>
<evidence type="ECO:0000313" key="2">
    <source>
        <dbReference type="Proteomes" id="UP000317093"/>
    </source>
</evidence>